<evidence type="ECO:0008006" key="2">
    <source>
        <dbReference type="Google" id="ProtNLM"/>
    </source>
</evidence>
<proteinExistence type="predicted"/>
<gene>
    <name evidence="1" type="ORF">METZ01_LOCUS60144</name>
</gene>
<dbReference type="EMBL" id="UINC01003548">
    <property type="protein sequence ID" value="SVA07290.1"/>
    <property type="molecule type" value="Genomic_DNA"/>
</dbReference>
<protein>
    <recommendedName>
        <fullName evidence="2">DUF3052 domain-containing protein</fullName>
    </recommendedName>
</protein>
<reference evidence="1" key="1">
    <citation type="submission" date="2018-05" db="EMBL/GenBank/DDBJ databases">
        <authorList>
            <person name="Lanie J.A."/>
            <person name="Ng W.-L."/>
            <person name="Kazmierczak K.M."/>
            <person name="Andrzejewski T.M."/>
            <person name="Davidsen T.M."/>
            <person name="Wayne K.J."/>
            <person name="Tettelin H."/>
            <person name="Glass J.I."/>
            <person name="Rusch D."/>
            <person name="Podicherti R."/>
            <person name="Tsui H.-C.T."/>
            <person name="Winkler M.E."/>
        </authorList>
    </citation>
    <scope>NUCLEOTIDE SEQUENCE</scope>
</reference>
<accession>A0A381STH5</accession>
<organism evidence="1">
    <name type="scientific">marine metagenome</name>
    <dbReference type="NCBI Taxonomy" id="408172"/>
    <lineage>
        <taxon>unclassified sequences</taxon>
        <taxon>metagenomes</taxon>
        <taxon>ecological metagenomes</taxon>
    </lineage>
</organism>
<evidence type="ECO:0000313" key="1">
    <source>
        <dbReference type="EMBL" id="SVA07290.1"/>
    </source>
</evidence>
<name>A0A381STH5_9ZZZZ</name>
<sequence>MQENRDVLEKLRFSPNSYILVVAAPNSYMELLSFAYPELQVSTTVPLEGCPKFDSVQIFVRNKMDVLELSPGAPAVLKKHGLLWFSYPRESSGRETDINKKEGWEPLLQAGWQTAEHVHLDDLWACLRFEYNRD</sequence>
<dbReference type="AlphaFoldDB" id="A0A381STH5"/>